<name>A0A9D0ZXS1_9FIRM</name>
<dbReference type="GO" id="GO:0003697">
    <property type="term" value="F:single-stranded DNA binding"/>
    <property type="evidence" value="ECO:0007669"/>
    <property type="project" value="InterPro"/>
</dbReference>
<keyword evidence="7" id="KW-0456">Lyase</keyword>
<evidence type="ECO:0000256" key="7">
    <source>
        <dbReference type="ARBA" id="ARBA00023239"/>
    </source>
</evidence>
<dbReference type="GO" id="GO:0006508">
    <property type="term" value="P:proteolysis"/>
    <property type="evidence" value="ECO:0007669"/>
    <property type="project" value="UniProtKB-KW"/>
</dbReference>
<dbReference type="SUPFAM" id="SSF143081">
    <property type="entry name" value="BB1717-like"/>
    <property type="match status" value="1"/>
</dbReference>
<evidence type="ECO:0000313" key="10">
    <source>
        <dbReference type="Proteomes" id="UP000886886"/>
    </source>
</evidence>
<dbReference type="Pfam" id="PF02586">
    <property type="entry name" value="SRAP"/>
    <property type="match status" value="1"/>
</dbReference>
<keyword evidence="6" id="KW-0238">DNA-binding</keyword>
<dbReference type="PANTHER" id="PTHR13604">
    <property type="entry name" value="DC12-RELATED"/>
    <property type="match status" value="1"/>
</dbReference>
<organism evidence="9 10">
    <name type="scientific">Candidatus Limivivens merdigallinarum</name>
    <dbReference type="NCBI Taxonomy" id="2840859"/>
    <lineage>
        <taxon>Bacteria</taxon>
        <taxon>Bacillati</taxon>
        <taxon>Bacillota</taxon>
        <taxon>Clostridia</taxon>
        <taxon>Lachnospirales</taxon>
        <taxon>Lachnospiraceae</taxon>
        <taxon>Lachnospiraceae incertae sedis</taxon>
        <taxon>Candidatus Limivivens</taxon>
    </lineage>
</organism>
<evidence type="ECO:0000256" key="3">
    <source>
        <dbReference type="ARBA" id="ARBA00022763"/>
    </source>
</evidence>
<dbReference type="GO" id="GO:0106300">
    <property type="term" value="P:protein-DNA covalent cross-linking repair"/>
    <property type="evidence" value="ECO:0007669"/>
    <property type="project" value="InterPro"/>
</dbReference>
<dbReference type="EMBL" id="DVFT01000182">
    <property type="protein sequence ID" value="HIQ97345.1"/>
    <property type="molecule type" value="Genomic_DNA"/>
</dbReference>
<keyword evidence="4 8" id="KW-0378">Hydrolase</keyword>
<dbReference type="EC" id="3.4.-.-" evidence="8"/>
<gene>
    <name evidence="9" type="ORF">IAB26_12375</name>
</gene>
<dbReference type="PANTHER" id="PTHR13604:SF0">
    <property type="entry name" value="ABASIC SITE PROCESSING PROTEIN HMCES"/>
    <property type="match status" value="1"/>
</dbReference>
<dbReference type="InterPro" id="IPR003738">
    <property type="entry name" value="SRAP"/>
</dbReference>
<sequence>MCGRYYVDLDTVRTMEELVGRIDWQLRGRTDIHPSEQPWILYEEQGRIAASRMKWGFENPHTKGLLINARAETVTERPAFRESVLHRRCIIPAKGFYEWNKAGEKAEFYKKDASPLFMAGCWKWAEDTPVFVILTTEANPSVASVHERMPLILEGEELRGWLAGDRDVENFLRKIPSPLEKEQEYEQQTLDFSALMR</sequence>
<evidence type="ECO:0000313" key="9">
    <source>
        <dbReference type="EMBL" id="HIQ97345.1"/>
    </source>
</evidence>
<keyword evidence="2 8" id="KW-0645">Protease</keyword>
<dbReference type="GO" id="GO:0016829">
    <property type="term" value="F:lyase activity"/>
    <property type="evidence" value="ECO:0007669"/>
    <property type="project" value="UniProtKB-KW"/>
</dbReference>
<reference evidence="9" key="2">
    <citation type="journal article" date="2021" name="PeerJ">
        <title>Extensive microbial diversity within the chicken gut microbiome revealed by metagenomics and culture.</title>
        <authorList>
            <person name="Gilroy R."/>
            <person name="Ravi A."/>
            <person name="Getino M."/>
            <person name="Pursley I."/>
            <person name="Horton D.L."/>
            <person name="Alikhan N.F."/>
            <person name="Baker D."/>
            <person name="Gharbi K."/>
            <person name="Hall N."/>
            <person name="Watson M."/>
            <person name="Adriaenssens E.M."/>
            <person name="Foster-Nyarko E."/>
            <person name="Jarju S."/>
            <person name="Secka A."/>
            <person name="Antonio M."/>
            <person name="Oren A."/>
            <person name="Chaudhuri R.R."/>
            <person name="La Ragione R."/>
            <person name="Hildebrand F."/>
            <person name="Pallen M.J."/>
        </authorList>
    </citation>
    <scope>NUCLEOTIDE SEQUENCE</scope>
    <source>
        <strain evidence="9">ChiSjej3B21-11622</strain>
    </source>
</reference>
<protein>
    <recommendedName>
        <fullName evidence="8">Abasic site processing protein</fullName>
        <ecNumber evidence="8">3.4.-.-</ecNumber>
    </recommendedName>
</protein>
<comment type="caution">
    <text evidence="9">The sequence shown here is derived from an EMBL/GenBank/DDBJ whole genome shotgun (WGS) entry which is preliminary data.</text>
</comment>
<evidence type="ECO:0000256" key="1">
    <source>
        <dbReference type="ARBA" id="ARBA00008136"/>
    </source>
</evidence>
<reference evidence="9" key="1">
    <citation type="submission" date="2020-10" db="EMBL/GenBank/DDBJ databases">
        <authorList>
            <person name="Gilroy R."/>
        </authorList>
    </citation>
    <scope>NUCLEOTIDE SEQUENCE</scope>
    <source>
        <strain evidence="9">ChiSjej3B21-11622</strain>
    </source>
</reference>
<comment type="similarity">
    <text evidence="1 8">Belongs to the SOS response-associated peptidase family.</text>
</comment>
<evidence type="ECO:0000256" key="8">
    <source>
        <dbReference type="RuleBase" id="RU364100"/>
    </source>
</evidence>
<dbReference type="AlphaFoldDB" id="A0A9D0ZXS1"/>
<dbReference type="Proteomes" id="UP000886886">
    <property type="component" value="Unassembled WGS sequence"/>
</dbReference>
<evidence type="ECO:0000256" key="2">
    <source>
        <dbReference type="ARBA" id="ARBA00022670"/>
    </source>
</evidence>
<evidence type="ECO:0000256" key="6">
    <source>
        <dbReference type="ARBA" id="ARBA00023125"/>
    </source>
</evidence>
<evidence type="ECO:0000256" key="5">
    <source>
        <dbReference type="ARBA" id="ARBA00023124"/>
    </source>
</evidence>
<accession>A0A9D0ZXS1</accession>
<keyword evidence="5" id="KW-0190">Covalent protein-DNA linkage</keyword>
<keyword evidence="3" id="KW-0227">DNA damage</keyword>
<proteinExistence type="inferred from homology"/>
<dbReference type="GO" id="GO:0008233">
    <property type="term" value="F:peptidase activity"/>
    <property type="evidence" value="ECO:0007669"/>
    <property type="project" value="UniProtKB-KW"/>
</dbReference>
<dbReference type="Gene3D" id="3.90.1680.10">
    <property type="entry name" value="SOS response associated peptidase-like"/>
    <property type="match status" value="1"/>
</dbReference>
<evidence type="ECO:0000256" key="4">
    <source>
        <dbReference type="ARBA" id="ARBA00022801"/>
    </source>
</evidence>
<dbReference type="InterPro" id="IPR036590">
    <property type="entry name" value="SRAP-like"/>
</dbReference>